<keyword evidence="6 15" id="KW-0863">Zinc-finger</keyword>
<sequence>MPELPEVETIRRGIEPHVLGRRIERVTVRDRRLRWPIPEDLEARLSGRTVHATARRGKYLLLDVGEDQLMLHMGMSGRLFVLPANEPLHKHDHLDLLLSGDVLLRFHDPRRFGAALLWPKNEPEHPLLRAMGPEPFDEAFDGDYLFRRSRGRIAAVKTFLMDGRIVVGAGNIYAAEALFRAGIRPLRAAGRVSRREYQQLAEATRQTLADAIRAGGTTLRDFFGADGNPGYFQQDLYVYGREGLPCHVCGSIIRHAVIGQRSSCWCPSCQR</sequence>
<keyword evidence="4 15" id="KW-0479">Metal-binding</keyword>
<comment type="subunit">
    <text evidence="3 15">Monomer.</text>
</comment>
<feature type="active site" description="Proton donor" evidence="15">
    <location>
        <position position="3"/>
    </location>
</feature>
<dbReference type="SUPFAM" id="SSF81624">
    <property type="entry name" value="N-terminal domain of MutM-like DNA repair proteins"/>
    <property type="match status" value="1"/>
</dbReference>
<comment type="catalytic activity">
    <reaction evidence="1 15">
        <text>Hydrolysis of DNA containing ring-opened 7-methylguanine residues, releasing 2,6-diamino-4-hydroxy-5-(N-methyl)formamidopyrimidine.</text>
        <dbReference type="EC" id="3.2.2.23"/>
    </reaction>
</comment>
<dbReference type="InterPro" id="IPR000214">
    <property type="entry name" value="Znf_DNA_glyclase/AP_lyase"/>
</dbReference>
<comment type="function">
    <text evidence="15">Involved in base excision repair of DNA damaged by oxidation or by mutagenic agents. Acts as DNA glycosylase that recognizes and removes damaged bases. Has a preference for oxidized purines, such as 7,8-dihydro-8-oxoguanine (8-oxoG). Has AP (apurinic/apyrimidinic) lyase activity and introduces nicks in the DNA strand. Cleaves the DNA backbone by beta-delta elimination to generate a single-strand break at the site of the removed base with both 3'- and 5'-phosphates.</text>
</comment>
<evidence type="ECO:0000256" key="10">
    <source>
        <dbReference type="ARBA" id="ARBA00023204"/>
    </source>
</evidence>
<dbReference type="NCBIfam" id="TIGR00577">
    <property type="entry name" value="fpg"/>
    <property type="match status" value="1"/>
</dbReference>
<dbReference type="Pfam" id="PF06831">
    <property type="entry name" value="H2TH"/>
    <property type="match status" value="1"/>
</dbReference>
<evidence type="ECO:0000313" key="19">
    <source>
        <dbReference type="Proteomes" id="UP001254608"/>
    </source>
</evidence>
<accession>A0ABU2WD21</accession>
<feature type="binding site" evidence="15">
    <location>
        <position position="152"/>
    </location>
    <ligand>
        <name>DNA</name>
        <dbReference type="ChEBI" id="CHEBI:16991"/>
    </ligand>
</feature>
<dbReference type="CDD" id="cd08966">
    <property type="entry name" value="EcFpg-like_N"/>
    <property type="match status" value="1"/>
</dbReference>
<keyword evidence="7 15" id="KW-0378">Hydrolase</keyword>
<dbReference type="InterPro" id="IPR035937">
    <property type="entry name" value="FPG_N"/>
</dbReference>
<dbReference type="Pfam" id="PF01149">
    <property type="entry name" value="Fapy_DNA_glyco"/>
    <property type="match status" value="1"/>
</dbReference>
<dbReference type="PROSITE" id="PS51066">
    <property type="entry name" value="ZF_FPG_2"/>
    <property type="match status" value="1"/>
</dbReference>
<evidence type="ECO:0000256" key="13">
    <source>
        <dbReference type="ARBA" id="ARBA00023295"/>
    </source>
</evidence>
<keyword evidence="5 15" id="KW-0227">DNA damage</keyword>
<dbReference type="Proteomes" id="UP001254608">
    <property type="component" value="Unassembled WGS sequence"/>
</dbReference>
<dbReference type="SMART" id="SM00898">
    <property type="entry name" value="Fapy_DNA_glyco"/>
    <property type="match status" value="1"/>
</dbReference>
<feature type="binding site" evidence="15">
    <location>
        <position position="91"/>
    </location>
    <ligand>
        <name>DNA</name>
        <dbReference type="ChEBI" id="CHEBI:16991"/>
    </ligand>
</feature>
<dbReference type="InterPro" id="IPR010663">
    <property type="entry name" value="Znf_FPG/IleRS"/>
</dbReference>
<evidence type="ECO:0000256" key="12">
    <source>
        <dbReference type="ARBA" id="ARBA00023268"/>
    </source>
</evidence>
<dbReference type="PROSITE" id="PS51068">
    <property type="entry name" value="FPG_CAT"/>
    <property type="match status" value="1"/>
</dbReference>
<dbReference type="RefSeq" id="WP_311363162.1">
    <property type="nucleotide sequence ID" value="NZ_JAVRIC010000001.1"/>
</dbReference>
<evidence type="ECO:0000256" key="7">
    <source>
        <dbReference type="ARBA" id="ARBA00022801"/>
    </source>
</evidence>
<evidence type="ECO:0000256" key="15">
    <source>
        <dbReference type="HAMAP-Rule" id="MF_00103"/>
    </source>
</evidence>
<dbReference type="InterPro" id="IPR010979">
    <property type="entry name" value="Ribosomal_uS13-like_H2TH"/>
</dbReference>
<comment type="catalytic activity">
    <reaction evidence="14 15">
        <text>2'-deoxyribonucleotide-(2'-deoxyribose 5'-phosphate)-2'-deoxyribonucleotide-DNA = a 3'-end 2'-deoxyribonucleotide-(2,3-dehydro-2,3-deoxyribose 5'-phosphate)-DNA + a 5'-end 5'-phospho-2'-deoxyribonucleoside-DNA + H(+)</text>
        <dbReference type="Rhea" id="RHEA:66592"/>
        <dbReference type="Rhea" id="RHEA-COMP:13180"/>
        <dbReference type="Rhea" id="RHEA-COMP:16897"/>
        <dbReference type="Rhea" id="RHEA-COMP:17067"/>
        <dbReference type="ChEBI" id="CHEBI:15378"/>
        <dbReference type="ChEBI" id="CHEBI:136412"/>
        <dbReference type="ChEBI" id="CHEBI:157695"/>
        <dbReference type="ChEBI" id="CHEBI:167181"/>
        <dbReference type="EC" id="4.2.99.18"/>
    </reaction>
</comment>
<evidence type="ECO:0000259" key="16">
    <source>
        <dbReference type="PROSITE" id="PS51066"/>
    </source>
</evidence>
<dbReference type="InterPro" id="IPR015887">
    <property type="entry name" value="DNA_glyclase_Znf_dom_DNA_BS"/>
</dbReference>
<dbReference type="PANTHER" id="PTHR22993">
    <property type="entry name" value="FORMAMIDOPYRIMIDINE-DNA GLYCOSYLASE"/>
    <property type="match status" value="1"/>
</dbReference>
<evidence type="ECO:0000256" key="9">
    <source>
        <dbReference type="ARBA" id="ARBA00023125"/>
    </source>
</evidence>
<dbReference type="GO" id="GO:0008534">
    <property type="term" value="F:oxidized purine nucleobase lesion DNA N-glycosylase activity"/>
    <property type="evidence" value="ECO:0007669"/>
    <property type="project" value="UniProtKB-EC"/>
</dbReference>
<evidence type="ECO:0000256" key="14">
    <source>
        <dbReference type="ARBA" id="ARBA00044632"/>
    </source>
</evidence>
<reference evidence="18 19" key="1">
    <citation type="submission" date="2023-09" db="EMBL/GenBank/DDBJ databases">
        <authorList>
            <person name="Rey-Velasco X."/>
        </authorList>
    </citation>
    <scope>NUCLEOTIDE SEQUENCE [LARGE SCALE GENOMIC DNA]</scope>
    <source>
        <strain evidence="18 19">W345</strain>
    </source>
</reference>
<dbReference type="EMBL" id="JAVRIC010000001">
    <property type="protein sequence ID" value="MDT0495767.1"/>
    <property type="molecule type" value="Genomic_DNA"/>
</dbReference>
<comment type="caution">
    <text evidence="18">The sequence shown here is derived from an EMBL/GenBank/DDBJ whole genome shotgun (WGS) entry which is preliminary data.</text>
</comment>
<feature type="active site" description="Proton donor; for delta-elimination activity" evidence="15">
    <location>
        <position position="261"/>
    </location>
</feature>
<keyword evidence="13 15" id="KW-0326">Glycosidase</keyword>
<feature type="active site" description="Proton donor; for beta-elimination activity" evidence="15">
    <location>
        <position position="58"/>
    </location>
</feature>
<dbReference type="InterPro" id="IPR020629">
    <property type="entry name" value="FPG_Glyclase"/>
</dbReference>
<keyword evidence="9 15" id="KW-0238">DNA-binding</keyword>
<dbReference type="HAMAP" id="MF_00103">
    <property type="entry name" value="Fapy_DNA_glycosyl"/>
    <property type="match status" value="1"/>
</dbReference>
<feature type="domain" description="Formamidopyrimidine-DNA glycosylase catalytic" evidence="17">
    <location>
        <begin position="2"/>
        <end position="113"/>
    </location>
</feature>
<keyword evidence="19" id="KW-1185">Reference proteome</keyword>
<dbReference type="Gene3D" id="1.10.8.50">
    <property type="match status" value="1"/>
</dbReference>
<keyword evidence="11 15" id="KW-0456">Lyase</keyword>
<dbReference type="SUPFAM" id="SSF57716">
    <property type="entry name" value="Glucocorticoid receptor-like (DNA-binding domain)"/>
    <property type="match status" value="1"/>
</dbReference>
<dbReference type="GO" id="GO:0140078">
    <property type="term" value="F:class I DNA-(apurinic or apyrimidinic site) endonuclease activity"/>
    <property type="evidence" value="ECO:0007669"/>
    <property type="project" value="UniProtKB-EC"/>
</dbReference>
<keyword evidence="12 15" id="KW-0511">Multifunctional enzyme</keyword>
<dbReference type="EC" id="3.2.2.23" evidence="15"/>
<evidence type="ECO:0000256" key="3">
    <source>
        <dbReference type="ARBA" id="ARBA00011245"/>
    </source>
</evidence>
<name>A0ABU2WD21_9GAMM</name>
<gene>
    <name evidence="15 18" type="primary">mutM</name>
    <name evidence="15" type="synonym">fpg</name>
    <name evidence="18" type="ORF">RM530_00085</name>
</gene>
<feature type="domain" description="FPG-type" evidence="16">
    <location>
        <begin position="237"/>
        <end position="271"/>
    </location>
</feature>
<dbReference type="InterPro" id="IPR012319">
    <property type="entry name" value="FPG_cat"/>
</dbReference>
<evidence type="ECO:0000313" key="18">
    <source>
        <dbReference type="EMBL" id="MDT0495767.1"/>
    </source>
</evidence>
<evidence type="ECO:0000256" key="8">
    <source>
        <dbReference type="ARBA" id="ARBA00022833"/>
    </source>
</evidence>
<dbReference type="EC" id="4.2.99.18" evidence="15"/>
<feature type="active site" description="Schiff-base intermediate with DNA" evidence="15">
    <location>
        <position position="2"/>
    </location>
</feature>
<dbReference type="SMART" id="SM01232">
    <property type="entry name" value="H2TH"/>
    <property type="match status" value="1"/>
</dbReference>
<feature type="binding site" evidence="15">
    <location>
        <position position="110"/>
    </location>
    <ligand>
        <name>DNA</name>
        <dbReference type="ChEBI" id="CHEBI:16991"/>
    </ligand>
</feature>
<keyword evidence="8 15" id="KW-0862">Zinc</keyword>
<evidence type="ECO:0000256" key="4">
    <source>
        <dbReference type="ARBA" id="ARBA00022723"/>
    </source>
</evidence>
<organism evidence="18 19">
    <name type="scientific">Banduia mediterranea</name>
    <dbReference type="NCBI Taxonomy" id="3075609"/>
    <lineage>
        <taxon>Bacteria</taxon>
        <taxon>Pseudomonadati</taxon>
        <taxon>Pseudomonadota</taxon>
        <taxon>Gammaproteobacteria</taxon>
        <taxon>Nevskiales</taxon>
        <taxon>Algiphilaceae</taxon>
        <taxon>Banduia</taxon>
    </lineage>
</organism>
<comment type="cofactor">
    <cofactor evidence="15">
        <name>Zn(2+)</name>
        <dbReference type="ChEBI" id="CHEBI:29105"/>
    </cofactor>
    <text evidence="15">Binds 1 zinc ion per subunit.</text>
</comment>
<evidence type="ECO:0000256" key="11">
    <source>
        <dbReference type="ARBA" id="ARBA00023239"/>
    </source>
</evidence>
<dbReference type="SUPFAM" id="SSF46946">
    <property type="entry name" value="S13-like H2TH domain"/>
    <property type="match status" value="1"/>
</dbReference>
<keyword evidence="10 15" id="KW-0234">DNA repair</keyword>
<evidence type="ECO:0000256" key="2">
    <source>
        <dbReference type="ARBA" id="ARBA00009409"/>
    </source>
</evidence>
<evidence type="ECO:0000259" key="17">
    <source>
        <dbReference type="PROSITE" id="PS51068"/>
    </source>
</evidence>
<dbReference type="Gene3D" id="3.20.190.10">
    <property type="entry name" value="MutM-like, N-terminal"/>
    <property type="match status" value="1"/>
</dbReference>
<evidence type="ECO:0000256" key="5">
    <source>
        <dbReference type="ARBA" id="ARBA00022763"/>
    </source>
</evidence>
<evidence type="ECO:0000256" key="1">
    <source>
        <dbReference type="ARBA" id="ARBA00001668"/>
    </source>
</evidence>
<dbReference type="NCBIfam" id="NF002211">
    <property type="entry name" value="PRK01103.1"/>
    <property type="match status" value="1"/>
</dbReference>
<dbReference type="InterPro" id="IPR015886">
    <property type="entry name" value="H2TH_FPG"/>
</dbReference>
<dbReference type="Pfam" id="PF06827">
    <property type="entry name" value="zf-FPG_IleRS"/>
    <property type="match status" value="1"/>
</dbReference>
<comment type="similarity">
    <text evidence="2 15">Belongs to the FPG family.</text>
</comment>
<dbReference type="PANTHER" id="PTHR22993:SF9">
    <property type="entry name" value="FORMAMIDOPYRIMIDINE-DNA GLYCOSYLASE"/>
    <property type="match status" value="1"/>
</dbReference>
<proteinExistence type="inferred from homology"/>
<evidence type="ECO:0000256" key="6">
    <source>
        <dbReference type="ARBA" id="ARBA00022771"/>
    </source>
</evidence>
<dbReference type="PROSITE" id="PS01242">
    <property type="entry name" value="ZF_FPG_1"/>
    <property type="match status" value="1"/>
</dbReference>
<protein>
    <recommendedName>
        <fullName evidence="15">Formamidopyrimidine-DNA glycosylase</fullName>
        <shortName evidence="15">Fapy-DNA glycosylase</shortName>
        <ecNumber evidence="15">3.2.2.23</ecNumber>
    </recommendedName>
    <alternativeName>
        <fullName evidence="15">DNA-(apurinic or apyrimidinic site) lyase MutM</fullName>
        <shortName evidence="15">AP lyase MutM</shortName>
        <ecNumber evidence="15">4.2.99.18</ecNumber>
    </alternativeName>
</protein>